<dbReference type="InterPro" id="IPR037039">
    <property type="entry name" value="CM_AroQ_sf_eucaryotic"/>
</dbReference>
<evidence type="ECO:0000256" key="2">
    <source>
        <dbReference type="ARBA" id="ARBA00004496"/>
    </source>
</evidence>
<evidence type="ECO:0000256" key="3">
    <source>
        <dbReference type="ARBA" id="ARBA00004817"/>
    </source>
</evidence>
<dbReference type="GO" id="GO:0005737">
    <property type="term" value="C:cytoplasm"/>
    <property type="evidence" value="ECO:0007669"/>
    <property type="project" value="UniProtKB-SubCell"/>
</dbReference>
<dbReference type="InterPro" id="IPR036263">
    <property type="entry name" value="Chorismate_II_sf"/>
</dbReference>
<protein>
    <recommendedName>
        <fullName evidence="4 9">Chorismate mutase</fullName>
        <ecNumber evidence="4 9">5.4.99.5</ecNumber>
    </recommendedName>
</protein>
<dbReference type="Gramene" id="OE9A036279T1">
    <property type="protein sequence ID" value="OE9A036279C1"/>
    <property type="gene ID" value="OE9A036279"/>
</dbReference>
<keyword evidence="5" id="KW-0963">Cytoplasm</keyword>
<sequence>MAAKFLCLFFVVTFSWGFVGFSAAIGNTSVFKHVSEMGNFSDDMLNLDTLRKILVREEDTIIFSLIERAKYPINSPLYDKRPGLSGSLFEFFVKESEAVQAKAGRYSSAEENAFFPDNLPPPLLPLRDNEQVLHPRGASININEQISNMYHKQLLPLITSNGDDRNYAITAGRDLDCLQALSRRIHLGKFVAEIKFRESPENYTRAIRAQDKDALMKLLTFTSVEEMIKNRVEKKAMVFGQEVDLKENDNVGKYKVNPSVVSRLYGEWVIPLTKFVEVEYLLCRLD</sequence>
<feature type="domain" description="Chorismate mutase" evidence="11">
    <location>
        <begin position="174"/>
        <end position="277"/>
    </location>
</feature>
<proteinExistence type="predicted"/>
<organism evidence="12 13">
    <name type="scientific">Olea europaea subsp. europaea</name>
    <dbReference type="NCBI Taxonomy" id="158383"/>
    <lineage>
        <taxon>Eukaryota</taxon>
        <taxon>Viridiplantae</taxon>
        <taxon>Streptophyta</taxon>
        <taxon>Embryophyta</taxon>
        <taxon>Tracheophyta</taxon>
        <taxon>Spermatophyta</taxon>
        <taxon>Magnoliopsida</taxon>
        <taxon>eudicotyledons</taxon>
        <taxon>Gunneridae</taxon>
        <taxon>Pentapetalae</taxon>
        <taxon>asterids</taxon>
        <taxon>lamiids</taxon>
        <taxon>Lamiales</taxon>
        <taxon>Oleaceae</taxon>
        <taxon>Oleeae</taxon>
        <taxon>Olea</taxon>
    </lineage>
</organism>
<dbReference type="PANTHER" id="PTHR21145:SF12">
    <property type="entry name" value="CHORISMATE MUTASE"/>
    <property type="match status" value="1"/>
</dbReference>
<keyword evidence="8 9" id="KW-0413">Isomerase</keyword>
<comment type="pathway">
    <text evidence="3">Metabolic intermediate biosynthesis; prephenate biosynthesis; prephenate from chorismate: step 1/1.</text>
</comment>
<dbReference type="AlphaFoldDB" id="A0A8S0S782"/>
<evidence type="ECO:0000256" key="8">
    <source>
        <dbReference type="ARBA" id="ARBA00023235"/>
    </source>
</evidence>
<evidence type="ECO:0000259" key="11">
    <source>
        <dbReference type="Pfam" id="PF01817"/>
    </source>
</evidence>
<feature type="signal peptide" evidence="10">
    <location>
        <begin position="1"/>
        <end position="17"/>
    </location>
</feature>
<dbReference type="SUPFAM" id="SSF48600">
    <property type="entry name" value="Chorismate mutase II"/>
    <property type="match status" value="1"/>
</dbReference>
<dbReference type="EC" id="5.4.99.5" evidence="4 9"/>
<keyword evidence="6 9" id="KW-0028">Amino-acid biosynthesis</keyword>
<gene>
    <name evidence="12" type="ORF">OLEA9_A036279</name>
</gene>
<evidence type="ECO:0000256" key="9">
    <source>
        <dbReference type="PIRNR" id="PIRNR017318"/>
    </source>
</evidence>
<comment type="catalytic activity">
    <reaction evidence="1 9">
        <text>chorismate = prephenate</text>
        <dbReference type="Rhea" id="RHEA:13897"/>
        <dbReference type="ChEBI" id="CHEBI:29748"/>
        <dbReference type="ChEBI" id="CHEBI:29934"/>
        <dbReference type="EC" id="5.4.99.5"/>
    </reaction>
</comment>
<accession>A0A8S0S782</accession>
<evidence type="ECO:0000256" key="7">
    <source>
        <dbReference type="ARBA" id="ARBA00023141"/>
    </source>
</evidence>
<dbReference type="Proteomes" id="UP000594638">
    <property type="component" value="Unassembled WGS sequence"/>
</dbReference>
<comment type="subcellular location">
    <subcellularLocation>
        <location evidence="2">Cytoplasm</location>
    </subcellularLocation>
</comment>
<keyword evidence="7 9" id="KW-0057">Aromatic amino acid biosynthesis</keyword>
<evidence type="ECO:0000313" key="13">
    <source>
        <dbReference type="Proteomes" id="UP000594638"/>
    </source>
</evidence>
<dbReference type="GO" id="GO:0004106">
    <property type="term" value="F:chorismate mutase activity"/>
    <property type="evidence" value="ECO:0007669"/>
    <property type="project" value="UniProtKB-UniRule"/>
</dbReference>
<feature type="chain" id="PRO_5035869963" description="Chorismate mutase" evidence="10">
    <location>
        <begin position="18"/>
        <end position="286"/>
    </location>
</feature>
<evidence type="ECO:0000256" key="10">
    <source>
        <dbReference type="SAM" id="SignalP"/>
    </source>
</evidence>
<dbReference type="GO" id="GO:0046417">
    <property type="term" value="P:chorismate metabolic process"/>
    <property type="evidence" value="ECO:0007669"/>
    <property type="project" value="InterPro"/>
</dbReference>
<evidence type="ECO:0000256" key="1">
    <source>
        <dbReference type="ARBA" id="ARBA00000824"/>
    </source>
</evidence>
<dbReference type="PROSITE" id="PS51169">
    <property type="entry name" value="CHORISMATE_MUT_3"/>
    <property type="match status" value="1"/>
</dbReference>
<dbReference type="NCBIfam" id="TIGR01802">
    <property type="entry name" value="CM_pl-yst"/>
    <property type="match status" value="1"/>
</dbReference>
<keyword evidence="13" id="KW-1185">Reference proteome</keyword>
<dbReference type="InterPro" id="IPR002701">
    <property type="entry name" value="CM_II_prokaryot"/>
</dbReference>
<dbReference type="PANTHER" id="PTHR21145">
    <property type="entry name" value="CHORISMATE MUTASE"/>
    <property type="match status" value="1"/>
</dbReference>
<dbReference type="GO" id="GO:0008652">
    <property type="term" value="P:amino acid biosynthetic process"/>
    <property type="evidence" value="ECO:0007669"/>
    <property type="project" value="UniProtKB-KW"/>
</dbReference>
<dbReference type="EMBL" id="CACTIH010003904">
    <property type="protein sequence ID" value="CAA2987106.1"/>
    <property type="molecule type" value="Genomic_DNA"/>
</dbReference>
<comment type="caution">
    <text evidence="12">The sequence shown here is derived from an EMBL/GenBank/DDBJ whole genome shotgun (WGS) entry which is preliminary data.</text>
</comment>
<dbReference type="PIRSF" id="PIRSF017318">
    <property type="entry name" value="Chor_mut_AroQ_eu"/>
    <property type="match status" value="1"/>
</dbReference>
<evidence type="ECO:0000256" key="4">
    <source>
        <dbReference type="ARBA" id="ARBA00012404"/>
    </source>
</evidence>
<dbReference type="Pfam" id="PF01817">
    <property type="entry name" value="CM_2"/>
    <property type="match status" value="1"/>
</dbReference>
<dbReference type="Gene3D" id="1.10.590.10">
    <property type="entry name" value="Chorismate mutase, AroQ class superfamily, eukaryotic"/>
    <property type="match status" value="1"/>
</dbReference>
<evidence type="ECO:0000256" key="6">
    <source>
        <dbReference type="ARBA" id="ARBA00022605"/>
    </source>
</evidence>
<keyword evidence="10" id="KW-0732">Signal</keyword>
<dbReference type="OrthoDB" id="191918at2759"/>
<evidence type="ECO:0000256" key="5">
    <source>
        <dbReference type="ARBA" id="ARBA00022490"/>
    </source>
</evidence>
<reference evidence="12 13" key="1">
    <citation type="submission" date="2019-12" db="EMBL/GenBank/DDBJ databases">
        <authorList>
            <person name="Alioto T."/>
            <person name="Alioto T."/>
            <person name="Gomez Garrido J."/>
        </authorList>
    </citation>
    <scope>NUCLEOTIDE SEQUENCE [LARGE SCALE GENOMIC DNA]</scope>
</reference>
<name>A0A8S0S782_OLEEU</name>
<dbReference type="GO" id="GO:0009073">
    <property type="term" value="P:aromatic amino acid family biosynthetic process"/>
    <property type="evidence" value="ECO:0007669"/>
    <property type="project" value="UniProtKB-UniRule"/>
</dbReference>
<dbReference type="InterPro" id="IPR008238">
    <property type="entry name" value="Chorismate_mutase_AroQ_euk"/>
</dbReference>
<evidence type="ECO:0000313" key="12">
    <source>
        <dbReference type="EMBL" id="CAA2987106.1"/>
    </source>
</evidence>